<proteinExistence type="inferred from homology"/>
<dbReference type="OrthoDB" id="3945418at2759"/>
<dbReference type="PANTHER" id="PTHR24279:SF120">
    <property type="entry name" value="CYTOCHROME P450"/>
    <property type="match status" value="1"/>
</dbReference>
<evidence type="ECO:0000256" key="6">
    <source>
        <dbReference type="ARBA" id="ARBA00023004"/>
    </source>
</evidence>
<dbReference type="GO" id="GO:0016705">
    <property type="term" value="F:oxidoreductase activity, acting on paired donors, with incorporation or reduction of molecular oxygen"/>
    <property type="evidence" value="ECO:0007669"/>
    <property type="project" value="InterPro"/>
</dbReference>
<sequence>MQPLDPPRTIRVRILINFWNYIRDYFLRPFVHLFFPSLWVEPTDENGVRIKPTSAIPGPNIWLPVLGDALTLNKIGGPPRFLDYISSLHEKYGPIVKTKLGPQKFLFVNHPIFYKEIIRNEPKCPASFKLPAGEAFYRRHKINRGLFFQDGEMWHQNRALLTQLILKETGRYMETLLDSVDGVLTKVVENWKSKSMENDDRLIRNVEHDCYELFISSIMVMTFGRHYEMFLSQAGSNVTTLANIAIKLNDTTFDLNAYPIQIATVLRLKAWEKYQEYTLQNLRTGRKCTDIALEAMGTGGSLEEYGLLHRLKNVCNASDEEIRLHCTDFCTDISDPFSLTSLWTLYALGRNPDVQDKILKEIERVCGAGAVVRYKDLEKLPYLNATCKEVLRMYPTAPLIIRKHDEDVVIGGFKIPSDYIVTLSTFVSHKNPLYFYNPEKFWPERWMWEERDDETRERKRSEDAYYPFGIGKRTCAGKLIAQNLMRLYVAKVVQTFVVESDEVGTKIKIMLYPDGDMNIKLKPR</sequence>
<evidence type="ECO:0000256" key="2">
    <source>
        <dbReference type="ARBA" id="ARBA00010617"/>
    </source>
</evidence>
<organism evidence="10 11">
    <name type="scientific">Folsomia candida</name>
    <name type="common">Springtail</name>
    <dbReference type="NCBI Taxonomy" id="158441"/>
    <lineage>
        <taxon>Eukaryota</taxon>
        <taxon>Metazoa</taxon>
        <taxon>Ecdysozoa</taxon>
        <taxon>Arthropoda</taxon>
        <taxon>Hexapoda</taxon>
        <taxon>Collembola</taxon>
        <taxon>Entomobryomorpha</taxon>
        <taxon>Isotomoidea</taxon>
        <taxon>Isotomidae</taxon>
        <taxon>Proisotominae</taxon>
        <taxon>Folsomia</taxon>
    </lineage>
</organism>
<evidence type="ECO:0000256" key="4">
    <source>
        <dbReference type="ARBA" id="ARBA00022723"/>
    </source>
</evidence>
<dbReference type="SUPFAM" id="SSF48264">
    <property type="entry name" value="Cytochrome P450"/>
    <property type="match status" value="1"/>
</dbReference>
<keyword evidence="3 8" id="KW-0349">Heme</keyword>
<evidence type="ECO:0000256" key="7">
    <source>
        <dbReference type="ARBA" id="ARBA00023033"/>
    </source>
</evidence>
<comment type="similarity">
    <text evidence="2 9">Belongs to the cytochrome P450 family.</text>
</comment>
<keyword evidence="4 8" id="KW-0479">Metal-binding</keyword>
<evidence type="ECO:0000256" key="5">
    <source>
        <dbReference type="ARBA" id="ARBA00023002"/>
    </source>
</evidence>
<name>A0A226EMJ2_FOLCA</name>
<dbReference type="OMA" id="VLPERWC"/>
<dbReference type="PRINTS" id="PR00385">
    <property type="entry name" value="P450"/>
</dbReference>
<dbReference type="Pfam" id="PF00067">
    <property type="entry name" value="p450"/>
    <property type="match status" value="1"/>
</dbReference>
<evidence type="ECO:0000256" key="8">
    <source>
        <dbReference type="PIRSR" id="PIRSR602401-1"/>
    </source>
</evidence>
<dbReference type="AlphaFoldDB" id="A0A226EMJ2"/>
<accession>A0A226EMJ2</accession>
<dbReference type="GO" id="GO:0020037">
    <property type="term" value="F:heme binding"/>
    <property type="evidence" value="ECO:0007669"/>
    <property type="project" value="InterPro"/>
</dbReference>
<evidence type="ECO:0000256" key="9">
    <source>
        <dbReference type="RuleBase" id="RU000461"/>
    </source>
</evidence>
<evidence type="ECO:0000313" key="10">
    <source>
        <dbReference type="EMBL" id="OXA58679.1"/>
    </source>
</evidence>
<gene>
    <name evidence="10" type="ORF">Fcan01_07465</name>
</gene>
<reference evidence="10 11" key="1">
    <citation type="submission" date="2015-12" db="EMBL/GenBank/DDBJ databases">
        <title>The genome of Folsomia candida.</title>
        <authorList>
            <person name="Faddeeva A."/>
            <person name="Derks M.F."/>
            <person name="Anvar Y."/>
            <person name="Smit S."/>
            <person name="Van Straalen N."/>
            <person name="Roelofs D."/>
        </authorList>
    </citation>
    <scope>NUCLEOTIDE SEQUENCE [LARGE SCALE GENOMIC DNA]</scope>
    <source>
        <strain evidence="10 11">VU population</strain>
        <tissue evidence="10">Whole body</tissue>
    </source>
</reference>
<evidence type="ECO:0000313" key="11">
    <source>
        <dbReference type="Proteomes" id="UP000198287"/>
    </source>
</evidence>
<keyword evidence="6 8" id="KW-0408">Iron</keyword>
<dbReference type="InterPro" id="IPR002401">
    <property type="entry name" value="Cyt_P450_E_grp-I"/>
</dbReference>
<dbReference type="GO" id="GO:0004497">
    <property type="term" value="F:monooxygenase activity"/>
    <property type="evidence" value="ECO:0007669"/>
    <property type="project" value="UniProtKB-KW"/>
</dbReference>
<dbReference type="PRINTS" id="PR00463">
    <property type="entry name" value="EP450I"/>
</dbReference>
<dbReference type="GO" id="GO:0005506">
    <property type="term" value="F:iron ion binding"/>
    <property type="evidence" value="ECO:0007669"/>
    <property type="project" value="InterPro"/>
</dbReference>
<comment type="cofactor">
    <cofactor evidence="1 8">
        <name>heme</name>
        <dbReference type="ChEBI" id="CHEBI:30413"/>
    </cofactor>
</comment>
<protein>
    <submittedName>
        <fullName evidence="10">Cytochrome P450 315a1, mitochondrial</fullName>
    </submittedName>
</protein>
<keyword evidence="5 9" id="KW-0560">Oxidoreductase</keyword>
<dbReference type="STRING" id="158441.A0A226EMJ2"/>
<dbReference type="InterPro" id="IPR017972">
    <property type="entry name" value="Cyt_P450_CS"/>
</dbReference>
<dbReference type="PROSITE" id="PS00086">
    <property type="entry name" value="CYTOCHROME_P450"/>
    <property type="match status" value="1"/>
</dbReference>
<evidence type="ECO:0000256" key="3">
    <source>
        <dbReference type="ARBA" id="ARBA00022617"/>
    </source>
</evidence>
<dbReference type="PANTHER" id="PTHR24279">
    <property type="entry name" value="CYTOCHROME P450"/>
    <property type="match status" value="1"/>
</dbReference>
<dbReference type="Gene3D" id="1.10.630.10">
    <property type="entry name" value="Cytochrome P450"/>
    <property type="match status" value="1"/>
</dbReference>
<comment type="caution">
    <text evidence="10">The sequence shown here is derived from an EMBL/GenBank/DDBJ whole genome shotgun (WGS) entry which is preliminary data.</text>
</comment>
<dbReference type="InterPro" id="IPR001128">
    <property type="entry name" value="Cyt_P450"/>
</dbReference>
<dbReference type="InterPro" id="IPR036396">
    <property type="entry name" value="Cyt_P450_sf"/>
</dbReference>
<dbReference type="InterPro" id="IPR050479">
    <property type="entry name" value="CYP11_CYP27_families"/>
</dbReference>
<feature type="binding site" description="axial binding residue" evidence="8">
    <location>
        <position position="475"/>
    </location>
    <ligand>
        <name>heme</name>
        <dbReference type="ChEBI" id="CHEBI:30413"/>
    </ligand>
    <ligandPart>
        <name>Fe</name>
        <dbReference type="ChEBI" id="CHEBI:18248"/>
    </ligandPart>
</feature>
<keyword evidence="7 9" id="KW-0503">Monooxygenase</keyword>
<dbReference type="EMBL" id="LNIX01000003">
    <property type="protein sequence ID" value="OXA58679.1"/>
    <property type="molecule type" value="Genomic_DNA"/>
</dbReference>
<keyword evidence="11" id="KW-1185">Reference proteome</keyword>
<dbReference type="Proteomes" id="UP000198287">
    <property type="component" value="Unassembled WGS sequence"/>
</dbReference>
<evidence type="ECO:0000256" key="1">
    <source>
        <dbReference type="ARBA" id="ARBA00001971"/>
    </source>
</evidence>